<dbReference type="PIRSF" id="PIRSF002756">
    <property type="entry name" value="PstS"/>
    <property type="match status" value="1"/>
</dbReference>
<evidence type="ECO:0000256" key="2">
    <source>
        <dbReference type="ARBA" id="ARBA00008725"/>
    </source>
</evidence>
<feature type="domain" description="PBP" evidence="8">
    <location>
        <begin position="36"/>
        <end position="307"/>
    </location>
</feature>
<protein>
    <recommendedName>
        <fullName evidence="6">Phosphate-binding protein</fullName>
    </recommendedName>
</protein>
<dbReference type="EMBL" id="BAZW01000002">
    <property type="protein sequence ID" value="GAO28318.1"/>
    <property type="molecule type" value="Genomic_DNA"/>
</dbReference>
<keyword evidence="7" id="KW-0472">Membrane</keyword>
<dbReference type="OrthoDB" id="9783488at2"/>
<dbReference type="Pfam" id="PF12849">
    <property type="entry name" value="PBP_like_2"/>
    <property type="match status" value="1"/>
</dbReference>
<organism evidence="9 10">
    <name type="scientific">Geofilum rubicundum JCM 15548</name>
    <dbReference type="NCBI Taxonomy" id="1236989"/>
    <lineage>
        <taxon>Bacteria</taxon>
        <taxon>Pseudomonadati</taxon>
        <taxon>Bacteroidota</taxon>
        <taxon>Bacteroidia</taxon>
        <taxon>Marinilabiliales</taxon>
        <taxon>Marinilabiliaceae</taxon>
        <taxon>Geofilum</taxon>
    </lineage>
</organism>
<dbReference type="SUPFAM" id="SSF53850">
    <property type="entry name" value="Periplasmic binding protein-like II"/>
    <property type="match status" value="1"/>
</dbReference>
<evidence type="ECO:0000256" key="7">
    <source>
        <dbReference type="SAM" id="Phobius"/>
    </source>
</evidence>
<dbReference type="PANTHER" id="PTHR42996">
    <property type="entry name" value="PHOSPHATE-BINDING PROTEIN PSTS"/>
    <property type="match status" value="1"/>
</dbReference>
<accession>A0A0E9LSP6</accession>
<dbReference type="RefSeq" id="WP_062122152.1">
    <property type="nucleotide sequence ID" value="NZ_BAZW01000002.1"/>
</dbReference>
<comment type="caution">
    <text evidence="9">The sequence shown here is derived from an EMBL/GenBank/DDBJ whole genome shotgun (WGS) entry which is preliminary data.</text>
</comment>
<dbReference type="STRING" id="1236989.JCM15548_1397"/>
<comment type="subunit">
    <text evidence="3">The complex is composed of two ATP-binding proteins (PstB), two transmembrane proteins (PstC and PstA) and a solute-binding protein (PstS).</text>
</comment>
<keyword evidence="5 6" id="KW-0592">Phosphate transport</keyword>
<dbReference type="CDD" id="cd13565">
    <property type="entry name" value="PBP2_PstS"/>
    <property type="match status" value="1"/>
</dbReference>
<dbReference type="InterPro" id="IPR024370">
    <property type="entry name" value="PBP_domain"/>
</dbReference>
<evidence type="ECO:0000256" key="5">
    <source>
        <dbReference type="ARBA" id="ARBA00022592"/>
    </source>
</evidence>
<dbReference type="Proteomes" id="UP000032900">
    <property type="component" value="Unassembled WGS sequence"/>
</dbReference>
<comment type="function">
    <text evidence="1">Part of the ABC transporter complex PstSACB involved in phosphate import.</text>
</comment>
<dbReference type="InterPro" id="IPR050962">
    <property type="entry name" value="Phosphate-bind_PstS"/>
</dbReference>
<gene>
    <name evidence="9" type="ORF">JCM15548_1397</name>
</gene>
<evidence type="ECO:0000256" key="6">
    <source>
        <dbReference type="PIRNR" id="PIRNR002756"/>
    </source>
</evidence>
<dbReference type="GO" id="GO:0035435">
    <property type="term" value="P:phosphate ion transmembrane transport"/>
    <property type="evidence" value="ECO:0007669"/>
    <property type="project" value="InterPro"/>
</dbReference>
<keyword evidence="4 6" id="KW-0813">Transport</keyword>
<dbReference type="PANTHER" id="PTHR42996:SF1">
    <property type="entry name" value="PHOSPHATE-BINDING PROTEIN PSTS"/>
    <property type="match status" value="1"/>
</dbReference>
<dbReference type="GO" id="GO:0043190">
    <property type="term" value="C:ATP-binding cassette (ABC) transporter complex"/>
    <property type="evidence" value="ECO:0007669"/>
    <property type="project" value="InterPro"/>
</dbReference>
<dbReference type="NCBIfam" id="TIGR00975">
    <property type="entry name" value="3a0107s03"/>
    <property type="match status" value="1"/>
</dbReference>
<comment type="similarity">
    <text evidence="2 6">Belongs to the PstS family.</text>
</comment>
<keyword evidence="7" id="KW-0812">Transmembrane</keyword>
<keyword evidence="10" id="KW-1185">Reference proteome</keyword>
<reference evidence="9 10" key="1">
    <citation type="journal article" date="2015" name="Microbes Environ.">
        <title>Distribution and evolution of nitrogen fixation genes in the phylum bacteroidetes.</title>
        <authorList>
            <person name="Inoue J."/>
            <person name="Oshima K."/>
            <person name="Suda W."/>
            <person name="Sakamoto M."/>
            <person name="Iino T."/>
            <person name="Noda S."/>
            <person name="Hongoh Y."/>
            <person name="Hattori M."/>
            <person name="Ohkuma M."/>
        </authorList>
    </citation>
    <scope>NUCLEOTIDE SEQUENCE [LARGE SCALE GENOMIC DNA]</scope>
    <source>
        <strain evidence="9">JCM 15548</strain>
    </source>
</reference>
<name>A0A0E9LSP6_9BACT</name>
<evidence type="ECO:0000313" key="10">
    <source>
        <dbReference type="Proteomes" id="UP000032900"/>
    </source>
</evidence>
<keyword evidence="7" id="KW-1133">Transmembrane helix</keyword>
<dbReference type="GO" id="GO:0042301">
    <property type="term" value="F:phosphate ion binding"/>
    <property type="evidence" value="ECO:0007669"/>
    <property type="project" value="InterPro"/>
</dbReference>
<proteinExistence type="inferred from homology"/>
<evidence type="ECO:0000256" key="4">
    <source>
        <dbReference type="ARBA" id="ARBA00022448"/>
    </source>
</evidence>
<dbReference type="AlphaFoldDB" id="A0A0E9LSP6"/>
<evidence type="ECO:0000256" key="3">
    <source>
        <dbReference type="ARBA" id="ARBA00011529"/>
    </source>
</evidence>
<evidence type="ECO:0000259" key="8">
    <source>
        <dbReference type="Pfam" id="PF12849"/>
    </source>
</evidence>
<feature type="transmembrane region" description="Helical" evidence="7">
    <location>
        <begin position="12"/>
        <end position="29"/>
    </location>
</feature>
<dbReference type="InterPro" id="IPR005673">
    <property type="entry name" value="ABC_phos-bd_PstS"/>
</dbReference>
<sequence length="376" mass="41170">MKNVRKSTSYSIIKGFIAIFCFYLFFVALDKPMAQTQPRVDLSGAGASFPAPLIAAMAEQYEMLTKGRVTVHYESVGSGKGIQQFMEQSVMFGMSEAFLSDEKSRAVKEASGSQAFNLPITLADVVPTYHLPGTRNGLVFNSDVLVDIYRGKISRWNDDRILALNPHIKIDSLPITVVHRSDGSGTTHIWTSYFTKVSDEWAELVGMGTSVNWPVGIGGKGNEGVAQIVLNTPGAIGYNSLAYALLNNISYGFVINSSGHVIEPSFVATTAAADIDLPDDTRISFTNTSSPNGYPIAGFTWMLVYEHLDKNKALTNQVQAEELVRFLIWCMTDGQDLAEMLGYARLSEAAIDKNRQMIKQLKWKGELIGAEILGGL</sequence>
<evidence type="ECO:0000313" key="9">
    <source>
        <dbReference type="EMBL" id="GAO28318.1"/>
    </source>
</evidence>
<dbReference type="Gene3D" id="3.40.190.10">
    <property type="entry name" value="Periplasmic binding protein-like II"/>
    <property type="match status" value="2"/>
</dbReference>
<evidence type="ECO:0000256" key="1">
    <source>
        <dbReference type="ARBA" id="ARBA00002841"/>
    </source>
</evidence>